<name>A0A2P2Q9M9_RHIMU</name>
<sequence>MYTCYFAYVLDALNDEISAFQASNI</sequence>
<dbReference type="AlphaFoldDB" id="A0A2P2Q9M9"/>
<proteinExistence type="predicted"/>
<organism evidence="1">
    <name type="scientific">Rhizophora mucronata</name>
    <name type="common">Asiatic mangrove</name>
    <dbReference type="NCBI Taxonomy" id="61149"/>
    <lineage>
        <taxon>Eukaryota</taxon>
        <taxon>Viridiplantae</taxon>
        <taxon>Streptophyta</taxon>
        <taxon>Embryophyta</taxon>
        <taxon>Tracheophyta</taxon>
        <taxon>Spermatophyta</taxon>
        <taxon>Magnoliopsida</taxon>
        <taxon>eudicotyledons</taxon>
        <taxon>Gunneridae</taxon>
        <taxon>Pentapetalae</taxon>
        <taxon>rosids</taxon>
        <taxon>fabids</taxon>
        <taxon>Malpighiales</taxon>
        <taxon>Rhizophoraceae</taxon>
        <taxon>Rhizophora</taxon>
    </lineage>
</organism>
<dbReference type="EMBL" id="GGEC01083206">
    <property type="protein sequence ID" value="MBX63690.1"/>
    <property type="molecule type" value="Transcribed_RNA"/>
</dbReference>
<protein>
    <submittedName>
        <fullName evidence="1">Uncharacterized protein</fullName>
    </submittedName>
</protein>
<reference evidence="1" key="1">
    <citation type="submission" date="2018-02" db="EMBL/GenBank/DDBJ databases">
        <title>Rhizophora mucronata_Transcriptome.</title>
        <authorList>
            <person name="Meera S.P."/>
            <person name="Sreeshan A."/>
            <person name="Augustine A."/>
        </authorList>
    </citation>
    <scope>NUCLEOTIDE SEQUENCE</scope>
    <source>
        <tissue evidence="1">Leaf</tissue>
    </source>
</reference>
<accession>A0A2P2Q9M9</accession>
<evidence type="ECO:0000313" key="1">
    <source>
        <dbReference type="EMBL" id="MBX63690.1"/>
    </source>
</evidence>